<sequence>MQPIKDTQDMQYLYLLRVVASVLVVLTHVVSGLILFQYKEDNFPAFLLLMNAFSRGAVPIFVMITGVLFLSKSTFNLRQRLRDIIVPMIIWTVIYLFLYRYILYPVDLISYGDYLSTLGLKRSLVFMFFHNQGIVYHLWYLYMIVGIYLAMPFLQKIAQNSAKNELRYGLLLWLAFTIGWNTVVTFQEFFPQEFPYLSISLPIFSDYIGYLFLGYYLHYLHGRNTSTQNSAWRMSAWLLMYILISFIMLIRLQTENFSELIIPTFDNLAIYVLIQSISIFYVIKYSYKSFPLFQMRTFQKIIKKLSSLSFSAYLVHAMVLAVMRHALFKYFPPRGVQIHAQLIIELFSTIMISYLIAYLISLLPKRIARVLGA</sequence>
<accession>A0A968GJJ4</accession>
<feature type="transmembrane region" description="Helical" evidence="7">
    <location>
        <begin position="231"/>
        <end position="250"/>
    </location>
</feature>
<feature type="domain" description="Acyltransferase 3" evidence="8">
    <location>
        <begin position="12"/>
        <end position="360"/>
    </location>
</feature>
<dbReference type="Proteomes" id="UP000778951">
    <property type="component" value="Unassembled WGS sequence"/>
</dbReference>
<organism evidence="9 10">
    <name type="scientific">Entomospira culicis</name>
    <dbReference type="NCBI Taxonomy" id="2719989"/>
    <lineage>
        <taxon>Bacteria</taxon>
        <taxon>Pseudomonadati</taxon>
        <taxon>Spirochaetota</taxon>
        <taxon>Spirochaetia</taxon>
        <taxon>Spirochaetales</taxon>
        <taxon>Spirochaetaceae</taxon>
        <taxon>Entomospira</taxon>
    </lineage>
</organism>
<evidence type="ECO:0000256" key="2">
    <source>
        <dbReference type="ARBA" id="ARBA00007400"/>
    </source>
</evidence>
<dbReference type="EMBL" id="JAATLM010000001">
    <property type="protein sequence ID" value="NIZ69855.1"/>
    <property type="molecule type" value="Genomic_DNA"/>
</dbReference>
<proteinExistence type="inferred from homology"/>
<gene>
    <name evidence="9" type="ORF">HCT48_06495</name>
</gene>
<feature type="transmembrane region" description="Helical" evidence="7">
    <location>
        <begin position="48"/>
        <end position="71"/>
    </location>
</feature>
<feature type="transmembrane region" description="Helical" evidence="7">
    <location>
        <begin position="270"/>
        <end position="287"/>
    </location>
</feature>
<name>A0A968GJJ4_9SPIO</name>
<dbReference type="AlphaFoldDB" id="A0A968GJJ4"/>
<evidence type="ECO:0000256" key="3">
    <source>
        <dbReference type="ARBA" id="ARBA00022475"/>
    </source>
</evidence>
<dbReference type="InterPro" id="IPR002656">
    <property type="entry name" value="Acyl_transf_3_dom"/>
</dbReference>
<evidence type="ECO:0000256" key="4">
    <source>
        <dbReference type="ARBA" id="ARBA00022692"/>
    </source>
</evidence>
<keyword evidence="6 7" id="KW-0472">Membrane</keyword>
<dbReference type="GO" id="GO:0005886">
    <property type="term" value="C:plasma membrane"/>
    <property type="evidence" value="ECO:0007669"/>
    <property type="project" value="UniProtKB-SubCell"/>
</dbReference>
<evidence type="ECO:0000256" key="5">
    <source>
        <dbReference type="ARBA" id="ARBA00022989"/>
    </source>
</evidence>
<dbReference type="PANTHER" id="PTHR40074">
    <property type="entry name" value="O-ACETYLTRANSFERASE WECH"/>
    <property type="match status" value="1"/>
</dbReference>
<keyword evidence="9" id="KW-0012">Acyltransferase</keyword>
<feature type="transmembrane region" description="Helical" evidence="7">
    <location>
        <begin position="12"/>
        <end position="36"/>
    </location>
</feature>
<evidence type="ECO:0000259" key="8">
    <source>
        <dbReference type="Pfam" id="PF01757"/>
    </source>
</evidence>
<keyword evidence="3" id="KW-1003">Cell membrane</keyword>
<dbReference type="Pfam" id="PF01757">
    <property type="entry name" value="Acyl_transf_3"/>
    <property type="match status" value="1"/>
</dbReference>
<keyword evidence="9" id="KW-0808">Transferase</keyword>
<comment type="caution">
    <text evidence="9">The sequence shown here is derived from an EMBL/GenBank/DDBJ whole genome shotgun (WGS) entry which is preliminary data.</text>
</comment>
<evidence type="ECO:0000256" key="7">
    <source>
        <dbReference type="SAM" id="Phobius"/>
    </source>
</evidence>
<dbReference type="GO" id="GO:0016413">
    <property type="term" value="F:O-acetyltransferase activity"/>
    <property type="evidence" value="ECO:0007669"/>
    <property type="project" value="TreeGrafter"/>
</dbReference>
<feature type="transmembrane region" description="Helical" evidence="7">
    <location>
        <begin position="196"/>
        <end position="219"/>
    </location>
</feature>
<keyword evidence="10" id="KW-1185">Reference proteome</keyword>
<feature type="transmembrane region" description="Helical" evidence="7">
    <location>
        <begin position="134"/>
        <end position="154"/>
    </location>
</feature>
<comment type="similarity">
    <text evidence="2">Belongs to the acyltransferase 3 family.</text>
</comment>
<feature type="transmembrane region" description="Helical" evidence="7">
    <location>
        <begin position="83"/>
        <end position="102"/>
    </location>
</feature>
<dbReference type="GO" id="GO:0009246">
    <property type="term" value="P:enterobacterial common antigen biosynthetic process"/>
    <property type="evidence" value="ECO:0007669"/>
    <property type="project" value="TreeGrafter"/>
</dbReference>
<evidence type="ECO:0000256" key="1">
    <source>
        <dbReference type="ARBA" id="ARBA00004651"/>
    </source>
</evidence>
<keyword evidence="4 7" id="KW-0812">Transmembrane</keyword>
<evidence type="ECO:0000313" key="9">
    <source>
        <dbReference type="EMBL" id="NIZ69855.1"/>
    </source>
</evidence>
<evidence type="ECO:0000256" key="6">
    <source>
        <dbReference type="ARBA" id="ARBA00023136"/>
    </source>
</evidence>
<feature type="transmembrane region" description="Helical" evidence="7">
    <location>
        <begin position="308"/>
        <end position="326"/>
    </location>
</feature>
<keyword evidence="5 7" id="KW-1133">Transmembrane helix</keyword>
<protein>
    <submittedName>
        <fullName evidence="9">Acyltransferase family protein</fullName>
    </submittedName>
</protein>
<evidence type="ECO:0000313" key="10">
    <source>
        <dbReference type="Proteomes" id="UP000778951"/>
    </source>
</evidence>
<comment type="subcellular location">
    <subcellularLocation>
        <location evidence="1">Cell membrane</location>
        <topology evidence="1">Multi-pass membrane protein</topology>
    </subcellularLocation>
</comment>
<dbReference type="RefSeq" id="WP_167695930.1">
    <property type="nucleotide sequence ID" value="NZ_CP118181.1"/>
</dbReference>
<feature type="transmembrane region" description="Helical" evidence="7">
    <location>
        <begin position="338"/>
        <end position="360"/>
    </location>
</feature>
<reference evidence="9" key="1">
    <citation type="submission" date="2020-03" db="EMBL/GenBank/DDBJ databases">
        <title>Spirochaetal bacteria isolated from arthropods constitute a novel genus Entomospira genus novum within the order Spirochaetales.</title>
        <authorList>
            <person name="Grana-Miraglia L."/>
            <person name="Sikutova S."/>
            <person name="Fingerle V."/>
            <person name="Sing A."/>
            <person name="Castillo-Ramirez S."/>
            <person name="Margos G."/>
            <person name="Rudolf I."/>
        </authorList>
    </citation>
    <scope>NUCLEOTIDE SEQUENCE</scope>
    <source>
        <strain evidence="9">BR149</strain>
    </source>
</reference>
<feature type="transmembrane region" description="Helical" evidence="7">
    <location>
        <begin position="166"/>
        <end position="184"/>
    </location>
</feature>
<dbReference type="PANTHER" id="PTHR40074:SF2">
    <property type="entry name" value="O-ACETYLTRANSFERASE WECH"/>
    <property type="match status" value="1"/>
</dbReference>